<dbReference type="PANTHER" id="PTHR43198:SF2">
    <property type="entry name" value="SI:CH1073-67J19.1-RELATED"/>
    <property type="match status" value="1"/>
</dbReference>
<reference evidence="2 3" key="1">
    <citation type="submission" date="2019-01" db="EMBL/GenBank/DDBJ databases">
        <title>Lujinxingia litoralis gen. nov., sp. nov. and Lujinxingia sediminis gen. nov., sp. nov., new members in the order Bradymonadales, isolated from coastal sediment.</title>
        <authorList>
            <person name="Li C.-M."/>
        </authorList>
    </citation>
    <scope>NUCLEOTIDE SEQUENCE [LARGE SCALE GENOMIC DNA]</scope>
    <source>
        <strain evidence="2 3">SEH01</strain>
    </source>
</reference>
<dbReference type="RefSeq" id="WP_127781473.1">
    <property type="nucleotide sequence ID" value="NZ_SADD01000030.1"/>
</dbReference>
<dbReference type="InterPro" id="IPR050967">
    <property type="entry name" value="Thiamine_Salvage_TenA"/>
</dbReference>
<gene>
    <name evidence="2" type="ORF">EA187_20115</name>
</gene>
<dbReference type="SUPFAM" id="SSF48613">
    <property type="entry name" value="Heme oxygenase-like"/>
    <property type="match status" value="1"/>
</dbReference>
<accession>A0ABY0CNN9</accession>
<evidence type="ECO:0000313" key="2">
    <source>
        <dbReference type="EMBL" id="RVU40398.1"/>
    </source>
</evidence>
<organism evidence="2 3">
    <name type="scientific">Lujinxingia sediminis</name>
    <dbReference type="NCBI Taxonomy" id="2480984"/>
    <lineage>
        <taxon>Bacteria</taxon>
        <taxon>Deltaproteobacteria</taxon>
        <taxon>Bradymonadales</taxon>
        <taxon>Lujinxingiaceae</taxon>
        <taxon>Lujinxingia</taxon>
    </lineage>
</organism>
<evidence type="ECO:0000313" key="3">
    <source>
        <dbReference type="Proteomes" id="UP000282926"/>
    </source>
</evidence>
<dbReference type="InterPro" id="IPR016084">
    <property type="entry name" value="Haem_Oase-like_multi-hlx"/>
</dbReference>
<dbReference type="EMBL" id="SADD01000030">
    <property type="protein sequence ID" value="RVU40398.1"/>
    <property type="molecule type" value="Genomic_DNA"/>
</dbReference>
<sequence length="212" mass="23645">MSLAHHLRRQNDALFEAARAHPFVRGIGDGSLPLETFKRWITQDWLYLQGYVVALDTASRLAPTASSRAFWGELARVTREEELELHRALATRFGLSFKTLDESAPFEATTSYLGTLNDAQSSYPALVATLTPCAVGYAEIARELAAQHARRPPEYDAWIQTYTDAAFQQTVQVFEAELDRCAAVEGDLGGIEAAYRDAARCELAFWEGLWRG</sequence>
<dbReference type="Proteomes" id="UP000282926">
    <property type="component" value="Unassembled WGS sequence"/>
</dbReference>
<feature type="domain" description="Thiaminase-2/PQQC" evidence="1">
    <location>
        <begin position="19"/>
        <end position="211"/>
    </location>
</feature>
<evidence type="ECO:0000259" key="1">
    <source>
        <dbReference type="Pfam" id="PF03070"/>
    </source>
</evidence>
<proteinExistence type="predicted"/>
<dbReference type="InterPro" id="IPR004305">
    <property type="entry name" value="Thiaminase-2/PQQC"/>
</dbReference>
<name>A0ABY0CNN9_9DELT</name>
<comment type="caution">
    <text evidence="2">The sequence shown here is derived from an EMBL/GenBank/DDBJ whole genome shotgun (WGS) entry which is preliminary data.</text>
</comment>
<protein>
    <recommendedName>
        <fullName evidence="1">Thiaminase-2/PQQC domain-containing protein</fullName>
    </recommendedName>
</protein>
<dbReference type="PANTHER" id="PTHR43198">
    <property type="entry name" value="BIFUNCTIONAL TH2 PROTEIN"/>
    <property type="match status" value="1"/>
</dbReference>
<dbReference type="Pfam" id="PF03070">
    <property type="entry name" value="TENA_THI-4"/>
    <property type="match status" value="1"/>
</dbReference>
<keyword evidence="3" id="KW-1185">Reference proteome</keyword>
<dbReference type="Gene3D" id="1.20.910.10">
    <property type="entry name" value="Heme oxygenase-like"/>
    <property type="match status" value="1"/>
</dbReference>